<reference evidence="2" key="1">
    <citation type="submission" date="2023-06" db="EMBL/GenBank/DDBJ databases">
        <title>Genomic analysis of the entomopathogenic nematode Steinernema hermaphroditum.</title>
        <authorList>
            <person name="Schwarz E.M."/>
            <person name="Heppert J.K."/>
            <person name="Baniya A."/>
            <person name="Schwartz H.T."/>
            <person name="Tan C.-H."/>
            <person name="Antoshechkin I."/>
            <person name="Sternberg P.W."/>
            <person name="Goodrich-Blair H."/>
            <person name="Dillman A.R."/>
        </authorList>
    </citation>
    <scope>NUCLEOTIDE SEQUENCE</scope>
    <source>
        <strain evidence="2">PS9179</strain>
        <tissue evidence="2">Whole animal</tissue>
    </source>
</reference>
<protein>
    <submittedName>
        <fullName evidence="2">Uncharacterized protein</fullName>
    </submittedName>
</protein>
<dbReference type="EMBL" id="JAUCMV010000001">
    <property type="protein sequence ID" value="KAK0427508.1"/>
    <property type="molecule type" value="Genomic_DNA"/>
</dbReference>
<keyword evidence="1" id="KW-0472">Membrane</keyword>
<dbReference type="AlphaFoldDB" id="A0AA39INC8"/>
<organism evidence="2 3">
    <name type="scientific">Steinernema hermaphroditum</name>
    <dbReference type="NCBI Taxonomy" id="289476"/>
    <lineage>
        <taxon>Eukaryota</taxon>
        <taxon>Metazoa</taxon>
        <taxon>Ecdysozoa</taxon>
        <taxon>Nematoda</taxon>
        <taxon>Chromadorea</taxon>
        <taxon>Rhabditida</taxon>
        <taxon>Tylenchina</taxon>
        <taxon>Panagrolaimomorpha</taxon>
        <taxon>Strongyloidoidea</taxon>
        <taxon>Steinernematidae</taxon>
        <taxon>Steinernema</taxon>
    </lineage>
</organism>
<dbReference type="Proteomes" id="UP001175271">
    <property type="component" value="Unassembled WGS sequence"/>
</dbReference>
<keyword evidence="1" id="KW-0812">Transmembrane</keyword>
<evidence type="ECO:0000256" key="1">
    <source>
        <dbReference type="SAM" id="Phobius"/>
    </source>
</evidence>
<proteinExistence type="predicted"/>
<gene>
    <name evidence="2" type="ORF">QR680_010265</name>
</gene>
<keyword evidence="3" id="KW-1185">Reference proteome</keyword>
<evidence type="ECO:0000313" key="2">
    <source>
        <dbReference type="EMBL" id="KAK0427508.1"/>
    </source>
</evidence>
<keyword evidence="1" id="KW-1133">Transmembrane helix</keyword>
<evidence type="ECO:0000313" key="3">
    <source>
        <dbReference type="Proteomes" id="UP001175271"/>
    </source>
</evidence>
<sequence>MSYSSETPKAYPYRIPVGILCTILSWVPLVLYVAIIKIFLTNKKFKGQISYLIMANLGIFDCLIMLDYAALGVFIFAESTFYPFIETKFLSRGLKSPKLRYLEIIKCDTYKSLCDDLLENVKSGATRYIILEQSSQKFDIAFFQEVIDWWQREGAGKERFLKFALRRSDGKKLLETLGDTLTSHSMRHNTCEKSFVFVTMENCQNVRLEMKVSNKTM</sequence>
<feature type="transmembrane region" description="Helical" evidence="1">
    <location>
        <begin position="52"/>
        <end position="77"/>
    </location>
</feature>
<comment type="caution">
    <text evidence="2">The sequence shown here is derived from an EMBL/GenBank/DDBJ whole genome shotgun (WGS) entry which is preliminary data.</text>
</comment>
<name>A0AA39INC8_9BILA</name>
<feature type="transmembrane region" description="Helical" evidence="1">
    <location>
        <begin position="15"/>
        <end position="40"/>
    </location>
</feature>
<accession>A0AA39INC8</accession>